<gene>
    <name evidence="2" type="ORF">ABXS70_00985</name>
</gene>
<evidence type="ECO:0000256" key="1">
    <source>
        <dbReference type="ARBA" id="ARBA00023121"/>
    </source>
</evidence>
<dbReference type="RefSeq" id="WP_342552872.1">
    <property type="nucleotide sequence ID" value="NZ_CP159992.1"/>
</dbReference>
<accession>A0AAU8NEG2</accession>
<dbReference type="PANTHER" id="PTHR33434:SF2">
    <property type="entry name" value="FATTY ACID-BINDING PROTEIN TM_1468"/>
    <property type="match status" value="1"/>
</dbReference>
<dbReference type="InterPro" id="IPR003797">
    <property type="entry name" value="DegV"/>
</dbReference>
<proteinExistence type="predicted"/>
<dbReference type="Gene3D" id="3.30.1180.10">
    <property type="match status" value="1"/>
</dbReference>
<protein>
    <submittedName>
        <fullName evidence="2">DegV family protein</fullName>
    </submittedName>
</protein>
<name>A0AAU8NEG2_9BACL</name>
<dbReference type="PANTHER" id="PTHR33434">
    <property type="entry name" value="DEGV DOMAIN-CONTAINING PROTEIN DR_1986-RELATED"/>
    <property type="match status" value="1"/>
</dbReference>
<reference evidence="2" key="1">
    <citation type="submission" date="2024-05" db="EMBL/GenBank/DDBJ databases">
        <title>Draft genome assemblies of 36 bacteria isolated from hibernating arctic ground squirrels.</title>
        <authorList>
            <person name="McKee H."/>
            <person name="Mullen L."/>
            <person name="Drown D.M."/>
            <person name="Duddleston K.N."/>
        </authorList>
    </citation>
    <scope>NUCLEOTIDE SEQUENCE</scope>
    <source>
        <strain evidence="2">AN1007</strain>
    </source>
</reference>
<dbReference type="EMBL" id="CP159992">
    <property type="protein sequence ID" value="XCP95358.1"/>
    <property type="molecule type" value="Genomic_DNA"/>
</dbReference>
<dbReference type="InterPro" id="IPR043168">
    <property type="entry name" value="DegV_C"/>
</dbReference>
<dbReference type="Gene3D" id="3.40.50.10170">
    <property type="match status" value="1"/>
</dbReference>
<dbReference type="PROSITE" id="PS51482">
    <property type="entry name" value="DEGV"/>
    <property type="match status" value="1"/>
</dbReference>
<dbReference type="GO" id="GO:0008289">
    <property type="term" value="F:lipid binding"/>
    <property type="evidence" value="ECO:0007669"/>
    <property type="project" value="UniProtKB-KW"/>
</dbReference>
<keyword evidence="1" id="KW-0446">Lipid-binding</keyword>
<organism evidence="2">
    <name type="scientific">Paenibacillus sp. AN1007</name>
    <dbReference type="NCBI Taxonomy" id="3151385"/>
    <lineage>
        <taxon>Bacteria</taxon>
        <taxon>Bacillati</taxon>
        <taxon>Bacillota</taxon>
        <taxon>Bacilli</taxon>
        <taxon>Bacillales</taxon>
        <taxon>Paenibacillaceae</taxon>
        <taxon>Paenibacillus</taxon>
    </lineage>
</organism>
<dbReference type="SUPFAM" id="SSF82549">
    <property type="entry name" value="DAK1/DegV-like"/>
    <property type="match status" value="1"/>
</dbReference>
<dbReference type="NCBIfam" id="TIGR00762">
    <property type="entry name" value="DegV"/>
    <property type="match status" value="1"/>
</dbReference>
<sequence length="294" mass="33398">MITSTNNPAREKDVMKKIAWVTDSTSTLDSAFAEQNHIYIVPLRIVFGEECYRETEEISSDIFYEKLDASSRASSSQPPIGEFIELYESIKDQYDEIITIHCSTELSGTLHTSMQAAEIAGVTVTAIDSRAGAYPLREMIMQGLEWQKQGYSAAEIKSNIEQMIEQMSFYLIPASLQNLHRSGRVTGTQLIISQLLKIHLLLRFEEGKVVVNEKIRTFKRTKERMLEMLKKDVEKVKHVCIMHANNQEEAHTIRQQISELLPRLKTEIMPFIPVVSIHAGAGTIGLCWIRSEHA</sequence>
<dbReference type="AlphaFoldDB" id="A0AAU8NEG2"/>
<evidence type="ECO:0000313" key="2">
    <source>
        <dbReference type="EMBL" id="XCP95358.1"/>
    </source>
</evidence>
<dbReference type="Pfam" id="PF02645">
    <property type="entry name" value="DegV"/>
    <property type="match status" value="1"/>
</dbReference>
<dbReference type="InterPro" id="IPR050270">
    <property type="entry name" value="DegV_domain_contain"/>
</dbReference>